<evidence type="ECO:0000256" key="1">
    <source>
        <dbReference type="ARBA" id="ARBA00022630"/>
    </source>
</evidence>
<name>A6G1U8_9BACT</name>
<dbReference type="CDD" id="cd02803">
    <property type="entry name" value="OYE_like_FMN_family"/>
    <property type="match status" value="1"/>
</dbReference>
<reference evidence="4 5" key="1">
    <citation type="submission" date="2007-06" db="EMBL/GenBank/DDBJ databases">
        <authorList>
            <person name="Shimkets L."/>
            <person name="Ferriera S."/>
            <person name="Johnson J."/>
            <person name="Kravitz S."/>
            <person name="Beeson K."/>
            <person name="Sutton G."/>
            <person name="Rogers Y.-H."/>
            <person name="Friedman R."/>
            <person name="Frazier M."/>
            <person name="Venter J.C."/>
        </authorList>
    </citation>
    <scope>NUCLEOTIDE SEQUENCE [LARGE SCALE GENOMIC DNA]</scope>
    <source>
        <strain evidence="4 5">SIR-1</strain>
    </source>
</reference>
<sequence>MWTPPERIRHPVAETAWPSAAQARESRLFSPVDLGPLRLSSRTWVPAMVPWRATGEGEVTEDVIGWYRRFAEGRPGAVVVEATGIRDIPSGPLLRIGDARFVPGLRRLVDAVHEASEGETKVLIQCIDFLAVKRRPPPQKFFARFLKLGPEHKRRFAEHARDPSWREADDARVREALQACLERGDDATLEAVLTARELRDLRYGYREAVTDTHLAHIRGLPEVLPGLFADAALRAREAGFDGVELHYAHAYTMASFLSRTNTRGDGYGGDTAGRLRLPLEVYAAARAAVGSDYALGCRFLGAEVIEGGSTLDDALAYAVAFARAGMDFLSVSKGGKFDDAKQPKVGDAVYPYTGPSGYECMPTVYSDARGPFGRNLELSAAIRAAVRASGRETPVVGAGGINSFALAEAALEAGQADIIGAARQSLADPDWWLKMREGQGAQIRRCKFTNYCEALDTKHKQVTCQLWDRVALDAPDVPLSHDGRRRLLAPTWDREARAKK</sequence>
<dbReference type="Gene3D" id="3.20.20.70">
    <property type="entry name" value="Aldolase class I"/>
    <property type="match status" value="1"/>
</dbReference>
<dbReference type="EMBL" id="ABCS01000013">
    <property type="protein sequence ID" value="EDM80138.1"/>
    <property type="molecule type" value="Genomic_DNA"/>
</dbReference>
<dbReference type="AlphaFoldDB" id="A6G1U8"/>
<evidence type="ECO:0000259" key="3">
    <source>
        <dbReference type="Pfam" id="PF00724"/>
    </source>
</evidence>
<dbReference type="STRING" id="391625.PPSIR1_35847"/>
<dbReference type="InterPro" id="IPR001155">
    <property type="entry name" value="OxRdtase_FMN_N"/>
</dbReference>
<evidence type="ECO:0000256" key="2">
    <source>
        <dbReference type="ARBA" id="ARBA00023002"/>
    </source>
</evidence>
<evidence type="ECO:0000313" key="4">
    <source>
        <dbReference type="EMBL" id="EDM80138.1"/>
    </source>
</evidence>
<keyword evidence="5" id="KW-1185">Reference proteome</keyword>
<dbReference type="PANTHER" id="PTHR43656">
    <property type="entry name" value="BINDING OXIDOREDUCTASE, PUTATIVE (AFU_ORTHOLOGUE AFUA_2G08260)-RELATED"/>
    <property type="match status" value="1"/>
</dbReference>
<comment type="caution">
    <text evidence="4">The sequence shown here is derived from an EMBL/GenBank/DDBJ whole genome shotgun (WGS) entry which is preliminary data.</text>
</comment>
<keyword evidence="1" id="KW-0285">Flavoprotein</keyword>
<dbReference type="SUPFAM" id="SSF51395">
    <property type="entry name" value="FMN-linked oxidoreductases"/>
    <property type="match status" value="1"/>
</dbReference>
<feature type="domain" description="NADH:flavin oxidoreductase/NADH oxidase N-terminal" evidence="3">
    <location>
        <begin position="228"/>
        <end position="438"/>
    </location>
</feature>
<dbReference type="Pfam" id="PF00724">
    <property type="entry name" value="Oxidored_FMN"/>
    <property type="match status" value="1"/>
</dbReference>
<dbReference type="GO" id="GO:0010181">
    <property type="term" value="F:FMN binding"/>
    <property type="evidence" value="ECO:0007669"/>
    <property type="project" value="InterPro"/>
</dbReference>
<dbReference type="GO" id="GO:0016491">
    <property type="term" value="F:oxidoreductase activity"/>
    <property type="evidence" value="ECO:0007669"/>
    <property type="project" value="UniProtKB-KW"/>
</dbReference>
<proteinExistence type="predicted"/>
<dbReference type="InterPro" id="IPR013785">
    <property type="entry name" value="Aldolase_TIM"/>
</dbReference>
<protein>
    <submittedName>
        <fullName evidence="4">NADH:flavin oxidoreductase</fullName>
    </submittedName>
</protein>
<dbReference type="InterPro" id="IPR051799">
    <property type="entry name" value="NADH_flavin_oxidoreductase"/>
</dbReference>
<dbReference type="RefSeq" id="WP_006970697.1">
    <property type="nucleotide sequence ID" value="NZ_ABCS01000013.1"/>
</dbReference>
<organism evidence="4 5">
    <name type="scientific">Plesiocystis pacifica SIR-1</name>
    <dbReference type="NCBI Taxonomy" id="391625"/>
    <lineage>
        <taxon>Bacteria</taxon>
        <taxon>Pseudomonadati</taxon>
        <taxon>Myxococcota</taxon>
        <taxon>Polyangia</taxon>
        <taxon>Nannocystales</taxon>
        <taxon>Nannocystaceae</taxon>
        <taxon>Plesiocystis</taxon>
    </lineage>
</organism>
<keyword evidence="2" id="KW-0560">Oxidoreductase</keyword>
<dbReference type="Proteomes" id="UP000005801">
    <property type="component" value="Unassembled WGS sequence"/>
</dbReference>
<accession>A6G1U8</accession>
<evidence type="ECO:0000313" key="5">
    <source>
        <dbReference type="Proteomes" id="UP000005801"/>
    </source>
</evidence>
<dbReference type="PANTHER" id="PTHR43656:SF2">
    <property type="entry name" value="BINDING OXIDOREDUCTASE, PUTATIVE (AFU_ORTHOLOGUE AFUA_2G08260)-RELATED"/>
    <property type="match status" value="1"/>
</dbReference>
<dbReference type="OrthoDB" id="9784632at2"/>
<gene>
    <name evidence="4" type="ORF">PPSIR1_35847</name>
</gene>
<dbReference type="eggNOG" id="COG1902">
    <property type="taxonomic scope" value="Bacteria"/>
</dbReference>